<dbReference type="Pfam" id="PF13565">
    <property type="entry name" value="HTH_32"/>
    <property type="match status" value="1"/>
</dbReference>
<dbReference type="RefSeq" id="WP_110797481.1">
    <property type="nucleotide sequence ID" value="NZ_KZ826504.1"/>
</dbReference>
<evidence type="ECO:0000259" key="2">
    <source>
        <dbReference type="PROSITE" id="PS50994"/>
    </source>
</evidence>
<dbReference type="InterPro" id="IPR012337">
    <property type="entry name" value="RNaseH-like_sf"/>
</dbReference>
<dbReference type="PANTHER" id="PTHR46889">
    <property type="entry name" value="TRANSPOSASE INSF FOR INSERTION SEQUENCE IS3B-RELATED"/>
    <property type="match status" value="1"/>
</dbReference>
<dbReference type="EMBL" id="QFVT01000025">
    <property type="protein sequence ID" value="PYC46274.1"/>
    <property type="molecule type" value="Genomic_DNA"/>
</dbReference>
<feature type="non-terminal residue" evidence="3">
    <location>
        <position position="422"/>
    </location>
</feature>
<accession>A0A2V4MV37</accession>
<dbReference type="AlphaFoldDB" id="A0A2V4MV37"/>
<dbReference type="InterPro" id="IPR002514">
    <property type="entry name" value="Transposase_8"/>
</dbReference>
<feature type="coiled-coil region" evidence="1">
    <location>
        <begin position="78"/>
        <end position="112"/>
    </location>
</feature>
<dbReference type="Gene3D" id="1.10.10.10">
    <property type="entry name" value="Winged helix-like DNA-binding domain superfamily/Winged helix DNA-binding domain"/>
    <property type="match status" value="2"/>
</dbReference>
<dbReference type="GO" id="GO:0004803">
    <property type="term" value="F:transposase activity"/>
    <property type="evidence" value="ECO:0007669"/>
    <property type="project" value="InterPro"/>
</dbReference>
<evidence type="ECO:0000313" key="4">
    <source>
        <dbReference type="Proteomes" id="UP000248012"/>
    </source>
</evidence>
<dbReference type="Pfam" id="PF00665">
    <property type="entry name" value="rve"/>
    <property type="match status" value="1"/>
</dbReference>
<gene>
    <name evidence="3" type="ORF">DI396_16350</name>
</gene>
<name>A0A2V4MV37_9RHOB</name>
<comment type="caution">
    <text evidence="3">The sequence shown here is derived from an EMBL/GenBank/DDBJ whole genome shotgun (WGS) entry which is preliminary data.</text>
</comment>
<dbReference type="GO" id="GO:0006313">
    <property type="term" value="P:DNA transposition"/>
    <property type="evidence" value="ECO:0007669"/>
    <property type="project" value="InterPro"/>
</dbReference>
<dbReference type="InterPro" id="IPR036388">
    <property type="entry name" value="WH-like_DNA-bd_sf"/>
</dbReference>
<dbReference type="PANTHER" id="PTHR46889:SF5">
    <property type="entry name" value="INTEGRASE PROTEIN"/>
    <property type="match status" value="1"/>
</dbReference>
<dbReference type="GO" id="GO:0043565">
    <property type="term" value="F:sequence-specific DNA binding"/>
    <property type="evidence" value="ECO:0007669"/>
    <property type="project" value="InterPro"/>
</dbReference>
<evidence type="ECO:0000256" key="1">
    <source>
        <dbReference type="SAM" id="Coils"/>
    </source>
</evidence>
<dbReference type="NCBIfam" id="NF033516">
    <property type="entry name" value="transpos_IS3"/>
    <property type="match status" value="1"/>
</dbReference>
<dbReference type="OrthoDB" id="7801605at2"/>
<keyword evidence="1" id="KW-0175">Coiled coil</keyword>
<dbReference type="Proteomes" id="UP000248012">
    <property type="component" value="Unassembled WGS sequence"/>
</dbReference>
<dbReference type="SUPFAM" id="SSF48295">
    <property type="entry name" value="TrpR-like"/>
    <property type="match status" value="2"/>
</dbReference>
<sequence>MRKTTKSPGEKIVKDIKRATRKHYSSEEKIRIVLDGLRGDDSIAELCRREGISQGIYYKWSKDFMEAGKKRLAGDTARAANTDEVKELRREAKDLKEVVAEQTLELRLLKKKHARGWGRPRMRYAASEKLEIIKLVEESHLSARQTLAKLGIPRTTFYRWYDRYLQRGEAGLRDRSPKPKHVWNRVPDEVKRKVVDFALKETELSPRELAVTFTDQERYFVSESTVYRTLKAHDLITSPAFIVLKAADEFRHKTTGINQLWQTDFTYIKVLGWGWFYLSTVLDDYSRYIVSWKLCTNMRAEDVTDTLELALQASGCDQVHVVHKPRLLSDNGSSYVSGDLAEWLQDKGMKHSRGAPYHPQTQGKIERWHQTLKNRILLENYFLPGDLEAQIEAFVTHYNNQRYHESINNVTPADVYFGRDKA</sequence>
<keyword evidence="4" id="KW-1185">Reference proteome</keyword>
<feature type="domain" description="Integrase catalytic" evidence="2">
    <location>
        <begin position="251"/>
        <end position="420"/>
    </location>
</feature>
<dbReference type="SUPFAM" id="SSF53098">
    <property type="entry name" value="Ribonuclease H-like"/>
    <property type="match status" value="1"/>
</dbReference>
<protein>
    <submittedName>
        <fullName evidence="3">IS3 family transposase</fullName>
    </submittedName>
</protein>
<dbReference type="GO" id="GO:0015074">
    <property type="term" value="P:DNA integration"/>
    <property type="evidence" value="ECO:0007669"/>
    <property type="project" value="InterPro"/>
</dbReference>
<dbReference type="Gene3D" id="3.30.420.10">
    <property type="entry name" value="Ribonuclease H-like superfamily/Ribonuclease H"/>
    <property type="match status" value="1"/>
</dbReference>
<organism evidence="3 4">
    <name type="scientific">Litorivita pollutaquae</name>
    <dbReference type="NCBI Taxonomy" id="2200892"/>
    <lineage>
        <taxon>Bacteria</taxon>
        <taxon>Pseudomonadati</taxon>
        <taxon>Pseudomonadota</taxon>
        <taxon>Alphaproteobacteria</taxon>
        <taxon>Rhodobacterales</taxon>
        <taxon>Paracoccaceae</taxon>
        <taxon>Litorivita</taxon>
    </lineage>
</organism>
<dbReference type="InterPro" id="IPR048020">
    <property type="entry name" value="Transpos_IS3"/>
</dbReference>
<dbReference type="PROSITE" id="PS50994">
    <property type="entry name" value="INTEGRASE"/>
    <property type="match status" value="1"/>
</dbReference>
<dbReference type="InterPro" id="IPR036397">
    <property type="entry name" value="RNaseH_sf"/>
</dbReference>
<dbReference type="InterPro" id="IPR010921">
    <property type="entry name" value="Trp_repressor/repl_initiator"/>
</dbReference>
<dbReference type="InterPro" id="IPR050900">
    <property type="entry name" value="Transposase_IS3/IS150/IS904"/>
</dbReference>
<dbReference type="Pfam" id="PF01527">
    <property type="entry name" value="HTH_Tnp_1"/>
    <property type="match status" value="1"/>
</dbReference>
<proteinExistence type="predicted"/>
<evidence type="ECO:0000313" key="3">
    <source>
        <dbReference type="EMBL" id="PYC46274.1"/>
    </source>
</evidence>
<reference evidence="3 4" key="1">
    <citation type="submission" date="2018-05" db="EMBL/GenBank/DDBJ databases">
        <title>Oceanovita maritima gen. nov., sp. nov., a marine bacterium in the family Rhodobacteraceae isolated from surface seawater of Lundu port Xiamen, China.</title>
        <authorList>
            <person name="Hetharua B.H."/>
            <person name="Min D."/>
            <person name="Liao H."/>
            <person name="Tian Y."/>
        </authorList>
    </citation>
    <scope>NUCLEOTIDE SEQUENCE [LARGE SCALE GENOMIC DNA]</scope>
    <source>
        <strain evidence="3 4">FSX-11</strain>
    </source>
</reference>
<dbReference type="InterPro" id="IPR001584">
    <property type="entry name" value="Integrase_cat-core"/>
</dbReference>